<dbReference type="InterPro" id="IPR016169">
    <property type="entry name" value="FAD-bd_PCMH_sub2"/>
</dbReference>
<evidence type="ECO:0000313" key="5">
    <source>
        <dbReference type="Proteomes" id="UP000236286"/>
    </source>
</evidence>
<keyword evidence="2" id="KW-0274">FAD</keyword>
<dbReference type="SUPFAM" id="SSF55103">
    <property type="entry name" value="FAD-linked oxidases, C-terminal domain"/>
    <property type="match status" value="1"/>
</dbReference>
<dbReference type="InterPro" id="IPR016166">
    <property type="entry name" value="FAD-bd_PCMH"/>
</dbReference>
<organism evidence="4 5">
    <name type="scientific">Methylocella silvestris</name>
    <dbReference type="NCBI Taxonomy" id="199596"/>
    <lineage>
        <taxon>Bacteria</taxon>
        <taxon>Pseudomonadati</taxon>
        <taxon>Pseudomonadota</taxon>
        <taxon>Alphaproteobacteria</taxon>
        <taxon>Hyphomicrobiales</taxon>
        <taxon>Beijerinckiaceae</taxon>
        <taxon>Methylocella</taxon>
    </lineage>
</organism>
<dbReference type="Pfam" id="PF01565">
    <property type="entry name" value="FAD_binding_4"/>
    <property type="match status" value="1"/>
</dbReference>
<dbReference type="GO" id="GO:0003824">
    <property type="term" value="F:catalytic activity"/>
    <property type="evidence" value="ECO:0007669"/>
    <property type="project" value="InterPro"/>
</dbReference>
<gene>
    <name evidence="4" type="ORF">CR492_13810</name>
</gene>
<dbReference type="InterPro" id="IPR016164">
    <property type="entry name" value="FAD-linked_Oxase-like_C"/>
</dbReference>
<dbReference type="PANTHER" id="PTHR11748">
    <property type="entry name" value="D-LACTATE DEHYDROGENASE"/>
    <property type="match status" value="1"/>
</dbReference>
<accession>A0A2J7TF69</accession>
<dbReference type="InterPro" id="IPR036318">
    <property type="entry name" value="FAD-bd_PCMH-like_sf"/>
</dbReference>
<protein>
    <submittedName>
        <fullName evidence="4">2-hydroxy-acid oxidase</fullName>
    </submittedName>
</protein>
<comment type="caution">
    <text evidence="4">The sequence shown here is derived from an EMBL/GenBank/DDBJ whole genome shotgun (WGS) entry which is preliminary data.</text>
</comment>
<sequence>MSILTPTTPEEAAFSVREAAAARAPLSIVGLGSKSALGAPWNAARRLDLSKLAGVTFYEPEELVLCAQAATPIETIETLLAANGQELAFEPMSFSALFGAGAGSIGGCLMANLSGPRRVKAGAARDHVLGVKAINGRGEAFKAGGTVVKNVTGYDLSRGLAGSFGTLAVVTELNFKVLPRAETAATLALHGLAPKLAVAALCAAMGSPADVSGAAHLPPFAAKSLGFAASATLLRLEGFSPSVDERFDRLRATLGEFGAAERLGAEATQTIWRAIRDVVPLAAPSEKIIWKISVAPTAGPGVAATIGRAFPAEAMFDWSGGLVWVALDPDVSPDAGAELIRGAVVVHGGGHATLIRAPSELRAATPVFQPQPPALKALSERLKAQFDPYGILERGRMQAQV</sequence>
<dbReference type="GO" id="GO:0071949">
    <property type="term" value="F:FAD binding"/>
    <property type="evidence" value="ECO:0007669"/>
    <property type="project" value="InterPro"/>
</dbReference>
<dbReference type="PANTHER" id="PTHR11748:SF103">
    <property type="entry name" value="GLYCOLATE OXIDASE SUBUNIT GLCE"/>
    <property type="match status" value="1"/>
</dbReference>
<dbReference type="EMBL" id="PDZR01000016">
    <property type="protein sequence ID" value="PNG25399.1"/>
    <property type="molecule type" value="Genomic_DNA"/>
</dbReference>
<dbReference type="AlphaFoldDB" id="A0A2J7TF69"/>
<reference evidence="4 5" key="1">
    <citation type="submission" date="2017-10" db="EMBL/GenBank/DDBJ databases">
        <title>Genome announcement of Methylocella silvestris TVC from permafrost.</title>
        <authorList>
            <person name="Wang J."/>
            <person name="Geng K."/>
            <person name="Ul-Haque F."/>
            <person name="Crombie A.T."/>
            <person name="Street L.E."/>
            <person name="Wookey P.A."/>
            <person name="Murrell J.C."/>
            <person name="Pratscher J."/>
        </authorList>
    </citation>
    <scope>NUCLEOTIDE SEQUENCE [LARGE SCALE GENOMIC DNA]</scope>
    <source>
        <strain evidence="4 5">TVC</strain>
    </source>
</reference>
<dbReference type="PROSITE" id="PS51387">
    <property type="entry name" value="FAD_PCMH"/>
    <property type="match status" value="1"/>
</dbReference>
<feature type="domain" description="FAD-binding PCMH-type" evidence="3">
    <location>
        <begin position="1"/>
        <end position="180"/>
    </location>
</feature>
<dbReference type="OrthoDB" id="9811557at2"/>
<evidence type="ECO:0000259" key="3">
    <source>
        <dbReference type="PROSITE" id="PS51387"/>
    </source>
</evidence>
<dbReference type="Gene3D" id="3.30.465.10">
    <property type="match status" value="1"/>
</dbReference>
<dbReference type="SUPFAM" id="SSF56176">
    <property type="entry name" value="FAD-binding/transporter-associated domain-like"/>
    <property type="match status" value="1"/>
</dbReference>
<dbReference type="InterPro" id="IPR006094">
    <property type="entry name" value="Oxid_FAD_bind_N"/>
</dbReference>
<dbReference type="Proteomes" id="UP000236286">
    <property type="component" value="Unassembled WGS sequence"/>
</dbReference>
<evidence type="ECO:0000256" key="2">
    <source>
        <dbReference type="ARBA" id="ARBA00022827"/>
    </source>
</evidence>
<dbReference type="RefSeq" id="WP_102844326.1">
    <property type="nucleotide sequence ID" value="NZ_PDZR01000016.1"/>
</dbReference>
<name>A0A2J7TF69_METSI</name>
<evidence type="ECO:0000256" key="1">
    <source>
        <dbReference type="ARBA" id="ARBA00022630"/>
    </source>
</evidence>
<keyword evidence="1" id="KW-0285">Flavoprotein</keyword>
<proteinExistence type="predicted"/>
<evidence type="ECO:0000313" key="4">
    <source>
        <dbReference type="EMBL" id="PNG25399.1"/>
    </source>
</evidence>